<proteinExistence type="predicted"/>
<keyword evidence="4 5" id="KW-0949">S-adenosyl-L-methionine</keyword>
<dbReference type="EC" id="2.1.1.80" evidence="5"/>
<dbReference type="InterPro" id="IPR000780">
    <property type="entry name" value="CheR_MeTrfase"/>
</dbReference>
<evidence type="ECO:0000313" key="9">
    <source>
        <dbReference type="Proteomes" id="UP000198885"/>
    </source>
</evidence>
<evidence type="ECO:0000313" key="8">
    <source>
        <dbReference type="EMBL" id="SES24797.1"/>
    </source>
</evidence>
<dbReference type="SMART" id="SM00138">
    <property type="entry name" value="MeTrc"/>
    <property type="match status" value="1"/>
</dbReference>
<dbReference type="InterPro" id="IPR029063">
    <property type="entry name" value="SAM-dependent_MTases_sf"/>
</dbReference>
<evidence type="ECO:0000256" key="3">
    <source>
        <dbReference type="ARBA" id="ARBA00022679"/>
    </source>
</evidence>
<evidence type="ECO:0000256" key="2">
    <source>
        <dbReference type="ARBA" id="ARBA00022603"/>
    </source>
</evidence>
<dbReference type="AlphaFoldDB" id="A0A1H9VTV5"/>
<feature type="binding site" evidence="6">
    <location>
        <position position="91"/>
    </location>
    <ligand>
        <name>S-adenosyl-L-methionine</name>
        <dbReference type="ChEBI" id="CHEBI:59789"/>
    </ligand>
</feature>
<dbReference type="InterPro" id="IPR036804">
    <property type="entry name" value="CheR_N_sf"/>
</dbReference>
<sequence length="300" mass="32824">MNTPAIAPLQRDIAFTRADFAAIASFVHIATGIRLTEANEPLVFSRLAKRVRALELTTFADYLAIIRSPSGAEEREAMISALTTNTTRFFREDYHFDTIVADLLPELAERARRGERVRLWSAGCSSGEEPYSLAMSILQALPDAPDLDLRILATDIDRRVLAQAERGLYPAEALGAVPDALRAIGFGPATGASVGIAPQARALVTFRFLNLVEPWPVRGPFDAILCRNVAIYMDDATQAGIWRGFADLLRPGGYLFTGHSERISAEIRPRFDLCGKTTYRLIDGSAPESGGRNAETRGKT</sequence>
<dbReference type="Gene3D" id="1.10.155.10">
    <property type="entry name" value="Chemotaxis receptor methyltransferase CheR, N-terminal domain"/>
    <property type="match status" value="1"/>
</dbReference>
<keyword evidence="9" id="KW-1185">Reference proteome</keyword>
<reference evidence="8 9" key="1">
    <citation type="submission" date="2016-10" db="EMBL/GenBank/DDBJ databases">
        <authorList>
            <person name="de Groot N.N."/>
        </authorList>
    </citation>
    <scope>NUCLEOTIDE SEQUENCE [LARGE SCALE GENOMIC DNA]</scope>
    <source>
        <strain evidence="8 9">DSM 23042</strain>
    </source>
</reference>
<feature type="binding site" evidence="6">
    <location>
        <begin position="210"/>
        <end position="211"/>
    </location>
    <ligand>
        <name>S-adenosyl-L-methionine</name>
        <dbReference type="ChEBI" id="CHEBI:59789"/>
    </ligand>
</feature>
<dbReference type="SUPFAM" id="SSF53335">
    <property type="entry name" value="S-adenosyl-L-methionine-dependent methyltransferases"/>
    <property type="match status" value="1"/>
</dbReference>
<feature type="domain" description="CheR-type methyltransferase" evidence="7">
    <location>
        <begin position="8"/>
        <end position="284"/>
    </location>
</feature>
<dbReference type="GO" id="GO:0008983">
    <property type="term" value="F:protein-glutamate O-methyltransferase activity"/>
    <property type="evidence" value="ECO:0007669"/>
    <property type="project" value="UniProtKB-EC"/>
</dbReference>
<dbReference type="PIRSF" id="PIRSF000410">
    <property type="entry name" value="CheR"/>
    <property type="match status" value="1"/>
</dbReference>
<dbReference type="SUPFAM" id="SSF47757">
    <property type="entry name" value="Chemotaxis receptor methyltransferase CheR, N-terminal domain"/>
    <property type="match status" value="1"/>
</dbReference>
<feature type="binding site" evidence="6">
    <location>
        <position position="87"/>
    </location>
    <ligand>
        <name>S-adenosyl-L-methionine</name>
        <dbReference type="ChEBI" id="CHEBI:59789"/>
    </ligand>
</feature>
<accession>A0A1H9VTV5</accession>
<dbReference type="Pfam" id="PF03705">
    <property type="entry name" value="CheR_N"/>
    <property type="match status" value="1"/>
</dbReference>
<name>A0A1H9VTV5_9RHOB</name>
<dbReference type="PANTHER" id="PTHR24422">
    <property type="entry name" value="CHEMOTAXIS PROTEIN METHYLTRANSFERASE"/>
    <property type="match status" value="1"/>
</dbReference>
<dbReference type="PRINTS" id="PR00996">
    <property type="entry name" value="CHERMTFRASE"/>
</dbReference>
<keyword evidence="3 5" id="KW-0808">Transferase</keyword>
<evidence type="ECO:0000256" key="5">
    <source>
        <dbReference type="PIRNR" id="PIRNR000410"/>
    </source>
</evidence>
<dbReference type="InterPro" id="IPR026024">
    <property type="entry name" value="Chemotaxis_MeTrfase_CheR"/>
</dbReference>
<dbReference type="RefSeq" id="WP_092694676.1">
    <property type="nucleotide sequence ID" value="NZ_FOGU01000008.1"/>
</dbReference>
<dbReference type="InterPro" id="IPR050903">
    <property type="entry name" value="Bact_Chemotaxis_MeTrfase"/>
</dbReference>
<dbReference type="EMBL" id="FOGU01000008">
    <property type="protein sequence ID" value="SES24797.1"/>
    <property type="molecule type" value="Genomic_DNA"/>
</dbReference>
<gene>
    <name evidence="8" type="ORF">SAMN04490244_10875</name>
</gene>
<comment type="catalytic activity">
    <reaction evidence="1 5">
        <text>L-glutamyl-[protein] + S-adenosyl-L-methionine = [protein]-L-glutamate 5-O-methyl ester + S-adenosyl-L-homocysteine</text>
        <dbReference type="Rhea" id="RHEA:24452"/>
        <dbReference type="Rhea" id="RHEA-COMP:10208"/>
        <dbReference type="Rhea" id="RHEA-COMP:10311"/>
        <dbReference type="ChEBI" id="CHEBI:29973"/>
        <dbReference type="ChEBI" id="CHEBI:57856"/>
        <dbReference type="ChEBI" id="CHEBI:59789"/>
        <dbReference type="ChEBI" id="CHEBI:82795"/>
        <dbReference type="EC" id="2.1.1.80"/>
    </reaction>
</comment>
<dbReference type="GO" id="GO:0032259">
    <property type="term" value="P:methylation"/>
    <property type="evidence" value="ECO:0007669"/>
    <property type="project" value="UniProtKB-KW"/>
</dbReference>
<dbReference type="Gene3D" id="3.40.50.150">
    <property type="entry name" value="Vaccinia Virus protein VP39"/>
    <property type="match status" value="1"/>
</dbReference>
<dbReference type="OrthoDB" id="9816309at2"/>
<organism evidence="8 9">
    <name type="scientific">Tranquillimonas rosea</name>
    <dbReference type="NCBI Taxonomy" id="641238"/>
    <lineage>
        <taxon>Bacteria</taxon>
        <taxon>Pseudomonadati</taxon>
        <taxon>Pseudomonadota</taxon>
        <taxon>Alphaproteobacteria</taxon>
        <taxon>Rhodobacterales</taxon>
        <taxon>Roseobacteraceae</taxon>
        <taxon>Tranquillimonas</taxon>
    </lineage>
</organism>
<dbReference type="InterPro" id="IPR022642">
    <property type="entry name" value="CheR_C"/>
</dbReference>
<dbReference type="InterPro" id="IPR022641">
    <property type="entry name" value="CheR_N"/>
</dbReference>
<protein>
    <recommendedName>
        <fullName evidence="5">Chemotaxis protein methyltransferase</fullName>
        <ecNumber evidence="5">2.1.1.80</ecNumber>
    </recommendedName>
</protein>
<evidence type="ECO:0000259" key="7">
    <source>
        <dbReference type="PROSITE" id="PS50123"/>
    </source>
</evidence>
<feature type="binding site" evidence="6">
    <location>
        <position position="129"/>
    </location>
    <ligand>
        <name>S-adenosyl-L-methionine</name>
        <dbReference type="ChEBI" id="CHEBI:59789"/>
    </ligand>
</feature>
<feature type="binding site" evidence="6">
    <location>
        <position position="155"/>
    </location>
    <ligand>
        <name>S-adenosyl-L-methionine</name>
        <dbReference type="ChEBI" id="CHEBI:59789"/>
    </ligand>
</feature>
<evidence type="ECO:0000256" key="4">
    <source>
        <dbReference type="ARBA" id="ARBA00022691"/>
    </source>
</evidence>
<dbReference type="PANTHER" id="PTHR24422:SF19">
    <property type="entry name" value="CHEMOTAXIS PROTEIN METHYLTRANSFERASE"/>
    <property type="match status" value="1"/>
</dbReference>
<keyword evidence="2 5" id="KW-0489">Methyltransferase</keyword>
<dbReference type="PROSITE" id="PS50123">
    <property type="entry name" value="CHER"/>
    <property type="match status" value="1"/>
</dbReference>
<evidence type="ECO:0000256" key="1">
    <source>
        <dbReference type="ARBA" id="ARBA00001541"/>
    </source>
</evidence>
<feature type="binding site" evidence="6">
    <location>
        <position position="85"/>
    </location>
    <ligand>
        <name>S-adenosyl-L-methionine</name>
        <dbReference type="ChEBI" id="CHEBI:59789"/>
    </ligand>
</feature>
<feature type="binding site" evidence="6">
    <location>
        <begin position="227"/>
        <end position="228"/>
    </location>
    <ligand>
        <name>S-adenosyl-L-methionine</name>
        <dbReference type="ChEBI" id="CHEBI:59789"/>
    </ligand>
</feature>
<evidence type="ECO:0000256" key="6">
    <source>
        <dbReference type="PIRSR" id="PIRSR000410-1"/>
    </source>
</evidence>
<dbReference type="Pfam" id="PF01739">
    <property type="entry name" value="CheR"/>
    <property type="match status" value="1"/>
</dbReference>
<comment type="function">
    <text evidence="5">Methylation of the membrane-bound methyl-accepting chemotaxis proteins (MCP) to form gamma-glutamyl methyl ester residues in MCP.</text>
</comment>
<dbReference type="STRING" id="641238.SAMN04490244_10875"/>
<dbReference type="Proteomes" id="UP000198885">
    <property type="component" value="Unassembled WGS sequence"/>
</dbReference>